<sequence>MSPTGLTPIVRSVESLAPAHSTCTSCHTSATQHYEREIIGFSDDLSTVSFYERRYYVFDPIKTTGSLDDNITVINAPFAALGSIIPKLVDGLPLPPFFSSLPYRAVNSFLESHKQSLFVNTTVRDLLFGYKLDILDTAEGFAHTLSTFGIDDFMPREFFPNNSFGVLNGRNGTLDGPFEVYTGLAGTQDDFGAFKSWKNQSRLNWWKADACNAINGTDGTIWPPFIDKSKRLNFYVPDVCRSLYVTFQEESELKGIKTYIYSAPDDVMNGMETNPENECFCMNDKTDHCRLDGVYDMSACQHDIPIIVSLPHFLGGDKRITDRIEGLKPDPKLHRSVIHVEPTLGAVIHGDSKLQMAIRVPKNEYIRGFENLDDDLYIPLFWGYKVCVGDRTRRSCQIGYF</sequence>
<evidence type="ECO:0000256" key="6">
    <source>
        <dbReference type="ARBA" id="ARBA00023180"/>
    </source>
</evidence>
<keyword evidence="6" id="KW-0325">Glycoprotein</keyword>
<comment type="similarity">
    <text evidence="2">Belongs to the CD36 family.</text>
</comment>
<dbReference type="PRINTS" id="PR01609">
    <property type="entry name" value="CD36FAMILY"/>
</dbReference>
<evidence type="ECO:0000256" key="4">
    <source>
        <dbReference type="ARBA" id="ARBA00022989"/>
    </source>
</evidence>
<keyword evidence="8" id="KW-1185">Reference proteome</keyword>
<proteinExistence type="inferred from homology"/>
<name>A0A7R9MCU7_9ACAR</name>
<dbReference type="InterPro" id="IPR002159">
    <property type="entry name" value="CD36_fam"/>
</dbReference>
<dbReference type="EMBL" id="CAJPVJ010013645">
    <property type="protein sequence ID" value="CAG2174953.1"/>
    <property type="molecule type" value="Genomic_DNA"/>
</dbReference>
<reference evidence="7" key="1">
    <citation type="submission" date="2020-11" db="EMBL/GenBank/DDBJ databases">
        <authorList>
            <person name="Tran Van P."/>
        </authorList>
    </citation>
    <scope>NUCLEOTIDE SEQUENCE</scope>
</reference>
<dbReference type="EMBL" id="OC928470">
    <property type="protein sequence ID" value="CAD7657767.1"/>
    <property type="molecule type" value="Genomic_DNA"/>
</dbReference>
<keyword evidence="5" id="KW-0472">Membrane</keyword>
<dbReference type="Pfam" id="PF01130">
    <property type="entry name" value="CD36"/>
    <property type="match status" value="1"/>
</dbReference>
<comment type="subcellular location">
    <subcellularLocation>
        <location evidence="1">Membrane</location>
    </subcellularLocation>
</comment>
<dbReference type="GO" id="GO:0005737">
    <property type="term" value="C:cytoplasm"/>
    <property type="evidence" value="ECO:0007669"/>
    <property type="project" value="TreeGrafter"/>
</dbReference>
<dbReference type="OrthoDB" id="6503521at2759"/>
<keyword evidence="3" id="KW-0812">Transmembrane</keyword>
<dbReference type="PANTHER" id="PTHR11923">
    <property type="entry name" value="SCAVENGER RECEPTOR CLASS B TYPE-1 SR-B1"/>
    <property type="match status" value="1"/>
</dbReference>
<evidence type="ECO:0000256" key="2">
    <source>
        <dbReference type="ARBA" id="ARBA00010532"/>
    </source>
</evidence>
<dbReference type="GO" id="GO:0005044">
    <property type="term" value="F:scavenger receptor activity"/>
    <property type="evidence" value="ECO:0007669"/>
    <property type="project" value="TreeGrafter"/>
</dbReference>
<evidence type="ECO:0000256" key="1">
    <source>
        <dbReference type="ARBA" id="ARBA00004370"/>
    </source>
</evidence>
<organism evidence="7">
    <name type="scientific">Oppiella nova</name>
    <dbReference type="NCBI Taxonomy" id="334625"/>
    <lineage>
        <taxon>Eukaryota</taxon>
        <taxon>Metazoa</taxon>
        <taxon>Ecdysozoa</taxon>
        <taxon>Arthropoda</taxon>
        <taxon>Chelicerata</taxon>
        <taxon>Arachnida</taxon>
        <taxon>Acari</taxon>
        <taxon>Acariformes</taxon>
        <taxon>Sarcoptiformes</taxon>
        <taxon>Oribatida</taxon>
        <taxon>Brachypylina</taxon>
        <taxon>Oppioidea</taxon>
        <taxon>Oppiidae</taxon>
        <taxon>Oppiella</taxon>
    </lineage>
</organism>
<dbReference type="Proteomes" id="UP000728032">
    <property type="component" value="Unassembled WGS sequence"/>
</dbReference>
<gene>
    <name evidence="7" type="ORF">ONB1V03_LOCUS14392</name>
</gene>
<evidence type="ECO:0000256" key="5">
    <source>
        <dbReference type="ARBA" id="ARBA00023136"/>
    </source>
</evidence>
<dbReference type="AlphaFoldDB" id="A0A7R9MCU7"/>
<evidence type="ECO:0000313" key="8">
    <source>
        <dbReference type="Proteomes" id="UP000728032"/>
    </source>
</evidence>
<protein>
    <submittedName>
        <fullName evidence="7">Uncharacterized protein</fullName>
    </submittedName>
</protein>
<dbReference type="PANTHER" id="PTHR11923:SF51">
    <property type="entry name" value="LYSOSOME MEMBRANE PROTEIN 2"/>
    <property type="match status" value="1"/>
</dbReference>
<keyword evidence="4" id="KW-1133">Transmembrane helix</keyword>
<evidence type="ECO:0000313" key="7">
    <source>
        <dbReference type="EMBL" id="CAD7657767.1"/>
    </source>
</evidence>
<dbReference type="GO" id="GO:0016020">
    <property type="term" value="C:membrane"/>
    <property type="evidence" value="ECO:0007669"/>
    <property type="project" value="UniProtKB-SubCell"/>
</dbReference>
<accession>A0A7R9MCU7</accession>
<evidence type="ECO:0000256" key="3">
    <source>
        <dbReference type="ARBA" id="ARBA00022692"/>
    </source>
</evidence>